<dbReference type="AlphaFoldDB" id="A0AA86QEU0"/>
<evidence type="ECO:0000313" key="2">
    <source>
        <dbReference type="EMBL" id="CAL6083018.1"/>
    </source>
</evidence>
<dbReference type="EMBL" id="CATOUU010000899">
    <property type="protein sequence ID" value="CAI9957989.1"/>
    <property type="molecule type" value="Genomic_DNA"/>
</dbReference>
<gene>
    <name evidence="1" type="ORF">HINF_LOCUS45634</name>
    <name evidence="2" type="ORF">HINF_LOCUS61522</name>
</gene>
<organism evidence="1">
    <name type="scientific">Hexamita inflata</name>
    <dbReference type="NCBI Taxonomy" id="28002"/>
    <lineage>
        <taxon>Eukaryota</taxon>
        <taxon>Metamonada</taxon>
        <taxon>Diplomonadida</taxon>
        <taxon>Hexamitidae</taxon>
        <taxon>Hexamitinae</taxon>
        <taxon>Hexamita</taxon>
    </lineage>
</organism>
<proteinExistence type="predicted"/>
<name>A0AA86QEU0_9EUKA</name>
<comment type="caution">
    <text evidence="1">The sequence shown here is derived from an EMBL/GenBank/DDBJ whole genome shotgun (WGS) entry which is preliminary data.</text>
</comment>
<protein>
    <submittedName>
        <fullName evidence="2">Hypothetical_protein</fullName>
    </submittedName>
</protein>
<dbReference type="EMBL" id="CAXDID020000369">
    <property type="protein sequence ID" value="CAL6083018.1"/>
    <property type="molecule type" value="Genomic_DNA"/>
</dbReference>
<dbReference type="Proteomes" id="UP001642409">
    <property type="component" value="Unassembled WGS sequence"/>
</dbReference>
<sequence>MDVGFSGLFISYYNCQGSQNVDRHAVTLIIQHCNCGVLRCLCAVSCNNSLCVQILLKSTVYAERGRFVCIAINLTLSVQVFGIQIIVIAKIISSSQIQVSLFIQQRLQCQIFAIVQYAIVQLQNNFEKLLFVITISFVSQYIIYHKQIWWLGWIEVLIGTRFLYTRGTEPQIILNKYYSYAVLAQSTQITTDSWILDFRVSAERYIRTQVSSSSRTNLLVYTRI</sequence>
<evidence type="ECO:0000313" key="3">
    <source>
        <dbReference type="Proteomes" id="UP001642409"/>
    </source>
</evidence>
<reference evidence="2 3" key="2">
    <citation type="submission" date="2024-07" db="EMBL/GenBank/DDBJ databases">
        <authorList>
            <person name="Akdeniz Z."/>
        </authorList>
    </citation>
    <scope>NUCLEOTIDE SEQUENCE [LARGE SCALE GENOMIC DNA]</scope>
</reference>
<reference evidence="1" key="1">
    <citation type="submission" date="2023-06" db="EMBL/GenBank/DDBJ databases">
        <authorList>
            <person name="Kurt Z."/>
        </authorList>
    </citation>
    <scope>NUCLEOTIDE SEQUENCE</scope>
</reference>
<accession>A0AA86QEU0</accession>
<keyword evidence="3" id="KW-1185">Reference proteome</keyword>
<evidence type="ECO:0000313" key="1">
    <source>
        <dbReference type="EMBL" id="CAI9957989.1"/>
    </source>
</evidence>